<organism evidence="2 3">
    <name type="scientific">Virgibacillus phasianinus</name>
    <dbReference type="NCBI Taxonomy" id="2017483"/>
    <lineage>
        <taxon>Bacteria</taxon>
        <taxon>Bacillati</taxon>
        <taxon>Bacillota</taxon>
        <taxon>Bacilli</taxon>
        <taxon>Bacillales</taxon>
        <taxon>Bacillaceae</taxon>
        <taxon>Virgibacillus</taxon>
    </lineage>
</organism>
<dbReference type="SMART" id="SM00490">
    <property type="entry name" value="HELICc"/>
    <property type="match status" value="1"/>
</dbReference>
<dbReference type="NCBIfam" id="NF038325">
    <property type="entry name" value="DISARM_DrmAS"/>
    <property type="match status" value="1"/>
</dbReference>
<dbReference type="EMBL" id="CP022315">
    <property type="protein sequence ID" value="ASK64221.1"/>
    <property type="molecule type" value="Genomic_DNA"/>
</dbReference>
<gene>
    <name evidence="2" type="ORF">CFK37_19755</name>
</gene>
<keyword evidence="2" id="KW-0378">Hydrolase</keyword>
<evidence type="ECO:0000313" key="3">
    <source>
        <dbReference type="Proteomes" id="UP000198312"/>
    </source>
</evidence>
<dbReference type="OrthoDB" id="713315at2"/>
<keyword evidence="3" id="KW-1185">Reference proteome</keyword>
<dbReference type="Pfam" id="PF00271">
    <property type="entry name" value="Helicase_C"/>
    <property type="match status" value="1"/>
</dbReference>
<dbReference type="CDD" id="cd18785">
    <property type="entry name" value="SF2_C"/>
    <property type="match status" value="1"/>
</dbReference>
<keyword evidence="2" id="KW-0347">Helicase</keyword>
<dbReference type="InterPro" id="IPR027417">
    <property type="entry name" value="P-loop_NTPase"/>
</dbReference>
<dbReference type="GO" id="GO:0004386">
    <property type="term" value="F:helicase activity"/>
    <property type="evidence" value="ECO:0007669"/>
    <property type="project" value="UniProtKB-KW"/>
</dbReference>
<keyword evidence="2" id="KW-0067">ATP-binding</keyword>
<dbReference type="Proteomes" id="UP000198312">
    <property type="component" value="Chromosome"/>
</dbReference>
<protein>
    <submittedName>
        <fullName evidence="2">DNA helicase</fullName>
    </submittedName>
</protein>
<dbReference type="AlphaFoldDB" id="A0A220U8N2"/>
<sequence length="1114" mass="126059">MSISAKDVRSELLNRLRYDLVGPETESETIKNKPLQKYLAGILWPMKSSIATFEDESENIQGRDTAKETIESIAPLAKAMNPSAIGLSFLVDKEMPNLLVDVDFGMYEEGSEKEWSRTPFGIKNLEINVTKGLGEKQYIQIPKLDIVNESETIKSIRLEWIVRTYNNCYAVSMFMVNRYTQDTDEHNIDHKCVFQPKIVVKSKSDKSFMVRNAFSNNEKGFQDDDTKTNELLYREEAVYGVGHSIAVNWRGVDKQLKRCGMLETEIIPAHEIPMVIPPKWDKGGTLDMDELGAMTSPEQVRVALQPLLNEYGKWIEERKREIRTITEYKETAIQHMERCQQSLARMENGIKQLDKNKMAFESFIFANRVMASQRVHTLAIEKGISHNEVKEESTWRPFQIAFFLQNIEGVADSTSKDRQIADLLWFPTGGGKTEAYLGLAAFTLGYRRLVKLNGYRNDVGVSVIMRYTLRLLTVQQFQRATAMICACEEIRKESSDVWGENTFRIGLWVGQSSVPNKFEDAKKVISAKADGISKGTRENFVDLSKGTPVQLVSCPWCGTKLIDDKKPKLFLSTYKYRDKKRRINICCPNSDCSFHRKNSNNEGLPVLVTDEEIYRLLPDLVIGTVDKFARMPWQPEIQNLFGKVKGEVKEWGFLSNGGSSIEQGNAKNVSGSLSLINSEPILPPNLIIQDELHLISGPLGTMVGLYETAVDYLSSIKVKGIDVGPKIVASTATIKNAEKQIEGLYTRKAQIFPSPGLSHTDSFFAQQRPVSETPGRLYVGVFAPGKSMKTTQLRVYANMLASVSQMEKDYDSKFLDPYYTLVGYFNSIRELGGAVRLIEDDVPARMNTLEKQFSENNKYQFTKRELERDVPELTSRIDSGKIPELLSRLEQLYYKKGEFTPVDVLLASNMISVGVDVSRLGLMVVNGQPKTTAEYIQSTSRVGRKHPGLIISSYNWARPRDISHYEEFFAYHSALYRYVEPISVTPFASRARDRGLAAVFVSMLRLGELGLTNNSSAGNMEKVNSISNKIMNIFLNRAKKMNLPTDAIENHLRGLIEEWEDDANRSRLNYYKPNAKSESNLLYHIGKAETEGTFKTPNSMRDVETTAGIYIGRD</sequence>
<dbReference type="Gene3D" id="3.40.50.300">
    <property type="entry name" value="P-loop containing nucleotide triphosphate hydrolases"/>
    <property type="match status" value="1"/>
</dbReference>
<proteinExistence type="predicted"/>
<name>A0A220U8N2_9BACI</name>
<dbReference type="SUPFAM" id="SSF52540">
    <property type="entry name" value="P-loop containing nucleoside triphosphate hydrolases"/>
    <property type="match status" value="2"/>
</dbReference>
<dbReference type="InterPro" id="IPR001650">
    <property type="entry name" value="Helicase_C-like"/>
</dbReference>
<keyword evidence="2" id="KW-0547">Nucleotide-binding</keyword>
<dbReference type="KEGG" id="vil:CFK37_19755"/>
<evidence type="ECO:0000313" key="2">
    <source>
        <dbReference type="EMBL" id="ASK64221.1"/>
    </source>
</evidence>
<dbReference type="RefSeq" id="WP_089063472.1">
    <property type="nucleotide sequence ID" value="NZ_CP022315.1"/>
</dbReference>
<evidence type="ECO:0000259" key="1">
    <source>
        <dbReference type="SMART" id="SM00490"/>
    </source>
</evidence>
<accession>A0A220U8N2</accession>
<reference evidence="2 3" key="1">
    <citation type="submission" date="2017-07" db="EMBL/GenBank/DDBJ databases">
        <title>Virgibacillus sp. LM2416.</title>
        <authorList>
            <person name="Tak E.J."/>
            <person name="Bae J.-W."/>
        </authorList>
    </citation>
    <scope>NUCLEOTIDE SEQUENCE [LARGE SCALE GENOMIC DNA]</scope>
    <source>
        <strain evidence="2 3">LM2416</strain>
    </source>
</reference>
<feature type="domain" description="Helicase C-terminal" evidence="1">
    <location>
        <begin position="864"/>
        <end position="946"/>
    </location>
</feature>